<sequence>MMGRKVSLLLHGLAFLVGCSHLTGHDRYALASSDPESETPKPMTDRTEQFNTSFITTMGTPSSEAPRKYNDSASGNPPTVPKETALTSEQPFQKRNDSISVTPTENAPQPTTLSNSTTAGPAATDISDFNRTSPLTNESTAGGLTQTPGNQVNFSSTTLNTTSSSSASTQRPDNGLFTTRMPHATLHPSTVPETTMTHSLQMSSLSTQAKVNENSPSQLNVGEKDQDLRRSGPLLAGLVSVFVLAAAVISLLLFLKFRQRSSRPEFRRLQDLPMDDMMEDTPLSMYSY</sequence>
<feature type="compositionally biased region" description="Low complexity" evidence="1">
    <location>
        <begin position="155"/>
        <end position="169"/>
    </location>
</feature>
<reference evidence="4 5" key="1">
    <citation type="submission" date="2019-04" db="EMBL/GenBank/DDBJ databases">
        <authorList>
            <consortium name="Wellcome Sanger Institute Data Sharing"/>
        </authorList>
    </citation>
    <scope>NUCLEOTIDE SEQUENCE [LARGE SCALE GENOMIC DNA]</scope>
</reference>
<keyword evidence="2" id="KW-1133">Transmembrane helix</keyword>
<name>A0A8C9UYM1_SCLFO</name>
<evidence type="ECO:0000256" key="3">
    <source>
        <dbReference type="SAM" id="SignalP"/>
    </source>
</evidence>
<dbReference type="OrthoDB" id="8964578at2759"/>
<feature type="compositionally biased region" description="Polar residues" evidence="1">
    <location>
        <begin position="127"/>
        <end position="154"/>
    </location>
</feature>
<feature type="transmembrane region" description="Helical" evidence="2">
    <location>
        <begin position="234"/>
        <end position="255"/>
    </location>
</feature>
<evidence type="ECO:0000256" key="2">
    <source>
        <dbReference type="SAM" id="Phobius"/>
    </source>
</evidence>
<dbReference type="GeneTree" id="ENSGT01140000282670"/>
<feature type="compositionally biased region" description="Polar residues" evidence="1">
    <location>
        <begin position="98"/>
        <end position="119"/>
    </location>
</feature>
<feature type="compositionally biased region" description="Polar residues" evidence="1">
    <location>
        <begin position="187"/>
        <end position="220"/>
    </location>
</feature>
<evidence type="ECO:0000256" key="1">
    <source>
        <dbReference type="SAM" id="MobiDB-lite"/>
    </source>
</evidence>
<gene>
    <name evidence="4" type="primary">LOC108923507</name>
</gene>
<dbReference type="KEGG" id="sfm:108923507"/>
<keyword evidence="3" id="KW-0732">Signal</keyword>
<feature type="region of interest" description="Disordered" evidence="1">
    <location>
        <begin position="56"/>
        <end position="223"/>
    </location>
</feature>
<reference evidence="4" key="3">
    <citation type="submission" date="2025-09" db="UniProtKB">
        <authorList>
            <consortium name="Ensembl"/>
        </authorList>
    </citation>
    <scope>IDENTIFICATION</scope>
</reference>
<dbReference type="Ensembl" id="ENSSFOT00015003966.2">
    <property type="protein sequence ID" value="ENSSFOP00015003902.1"/>
    <property type="gene ID" value="ENSSFOG00015002572.2"/>
</dbReference>
<dbReference type="PROSITE" id="PS51257">
    <property type="entry name" value="PROKAR_LIPOPROTEIN"/>
    <property type="match status" value="1"/>
</dbReference>
<feature type="signal peptide" evidence="3">
    <location>
        <begin position="1"/>
        <end position="24"/>
    </location>
</feature>
<keyword evidence="5" id="KW-1185">Reference proteome</keyword>
<evidence type="ECO:0000313" key="5">
    <source>
        <dbReference type="Proteomes" id="UP000694397"/>
    </source>
</evidence>
<keyword evidence="2" id="KW-0472">Membrane</keyword>
<protein>
    <submittedName>
        <fullName evidence="4">Mucin-5AC-like</fullName>
    </submittedName>
</protein>
<dbReference type="GeneID" id="108923507"/>
<reference evidence="4" key="2">
    <citation type="submission" date="2025-08" db="UniProtKB">
        <authorList>
            <consortium name="Ensembl"/>
        </authorList>
    </citation>
    <scope>IDENTIFICATION</scope>
</reference>
<dbReference type="Proteomes" id="UP000694397">
    <property type="component" value="Chromosome 9"/>
</dbReference>
<feature type="chain" id="PRO_5034027184" evidence="3">
    <location>
        <begin position="25"/>
        <end position="288"/>
    </location>
</feature>
<dbReference type="RefSeq" id="XP_018589799.1">
    <property type="nucleotide sequence ID" value="XM_018734283.2"/>
</dbReference>
<keyword evidence="2" id="KW-0812">Transmembrane</keyword>
<proteinExistence type="predicted"/>
<dbReference type="AlphaFoldDB" id="A0A8C9UYM1"/>
<evidence type="ECO:0000313" key="4">
    <source>
        <dbReference type="Ensembl" id="ENSSFOP00015003902.1"/>
    </source>
</evidence>
<accession>A0A8C9UYM1</accession>
<organism evidence="4 5">
    <name type="scientific">Scleropages formosus</name>
    <name type="common">Asian bonytongue</name>
    <name type="synonym">Osteoglossum formosum</name>
    <dbReference type="NCBI Taxonomy" id="113540"/>
    <lineage>
        <taxon>Eukaryota</taxon>
        <taxon>Metazoa</taxon>
        <taxon>Chordata</taxon>
        <taxon>Craniata</taxon>
        <taxon>Vertebrata</taxon>
        <taxon>Euteleostomi</taxon>
        <taxon>Actinopterygii</taxon>
        <taxon>Neopterygii</taxon>
        <taxon>Teleostei</taxon>
        <taxon>Osteoglossocephala</taxon>
        <taxon>Osteoglossomorpha</taxon>
        <taxon>Osteoglossiformes</taxon>
        <taxon>Osteoglossidae</taxon>
        <taxon>Scleropages</taxon>
    </lineage>
</organism>